<evidence type="ECO:0000313" key="3">
    <source>
        <dbReference type="Proteomes" id="UP000639772"/>
    </source>
</evidence>
<gene>
    <name evidence="2" type="ORF">HPP92_015218</name>
</gene>
<dbReference type="GO" id="GO:0004722">
    <property type="term" value="F:protein serine/threonine phosphatase activity"/>
    <property type="evidence" value="ECO:0007669"/>
    <property type="project" value="UniProtKB-EC"/>
</dbReference>
<reference evidence="2 3" key="1">
    <citation type="journal article" date="2020" name="Nat. Food">
        <title>A phased Vanilla planifolia genome enables genetic improvement of flavour and production.</title>
        <authorList>
            <person name="Hasing T."/>
            <person name="Tang H."/>
            <person name="Brym M."/>
            <person name="Khazi F."/>
            <person name="Huang T."/>
            <person name="Chambers A.H."/>
        </authorList>
    </citation>
    <scope>NUCLEOTIDE SEQUENCE [LARGE SCALE GENOMIC DNA]</scope>
    <source>
        <tissue evidence="2">Leaf</tissue>
    </source>
</reference>
<dbReference type="InterPro" id="IPR036457">
    <property type="entry name" value="PPM-type-like_dom_sf"/>
</dbReference>
<name>A0A835QVH0_VANPL</name>
<comment type="caution">
    <text evidence="2">The sequence shown here is derived from an EMBL/GenBank/DDBJ whole genome shotgun (WGS) entry which is preliminary data.</text>
</comment>
<evidence type="ECO:0000256" key="1">
    <source>
        <dbReference type="ARBA" id="ARBA00013081"/>
    </source>
</evidence>
<dbReference type="EMBL" id="JADCNM010000007">
    <property type="protein sequence ID" value="KAG0475532.1"/>
    <property type="molecule type" value="Genomic_DNA"/>
</dbReference>
<organism evidence="2 3">
    <name type="scientific">Vanilla planifolia</name>
    <name type="common">Vanilla</name>
    <dbReference type="NCBI Taxonomy" id="51239"/>
    <lineage>
        <taxon>Eukaryota</taxon>
        <taxon>Viridiplantae</taxon>
        <taxon>Streptophyta</taxon>
        <taxon>Embryophyta</taxon>
        <taxon>Tracheophyta</taxon>
        <taxon>Spermatophyta</taxon>
        <taxon>Magnoliopsida</taxon>
        <taxon>Liliopsida</taxon>
        <taxon>Asparagales</taxon>
        <taxon>Orchidaceae</taxon>
        <taxon>Vanilloideae</taxon>
        <taxon>Vanilleae</taxon>
        <taxon>Vanilla</taxon>
    </lineage>
</organism>
<dbReference type="SUPFAM" id="SSF81606">
    <property type="entry name" value="PP2C-like"/>
    <property type="match status" value="1"/>
</dbReference>
<sequence>MINLSCFLSTSSSTLCVHKCTIQIRIHFVALLPCLEEAARIEQCKEGFLLCKMSQVARFQTCRIAILPTKMNSLYLQPMVWIWDVLSNKEVVDIVASAPTQATAARAIVDSAIRAWRLKFPTSKIDDCAAICLFFGPPSANSSKENEPSSQMKACSLSSKEQLRMKLFRDLSKFNHLYFLVLMRSFQYVRILNQNRPLLLADRQKALRIAYRTRKKKSGLL</sequence>
<evidence type="ECO:0000313" key="2">
    <source>
        <dbReference type="EMBL" id="KAG0475532.1"/>
    </source>
</evidence>
<proteinExistence type="predicted"/>
<dbReference type="EC" id="3.1.3.16" evidence="1"/>
<dbReference type="Gene3D" id="3.60.40.10">
    <property type="entry name" value="PPM-type phosphatase domain"/>
    <property type="match status" value="1"/>
</dbReference>
<protein>
    <recommendedName>
        <fullName evidence="1">protein-serine/threonine phosphatase</fullName>
        <ecNumber evidence="1">3.1.3.16</ecNumber>
    </recommendedName>
</protein>
<dbReference type="AlphaFoldDB" id="A0A835QVH0"/>
<accession>A0A835QVH0</accession>
<dbReference type="OrthoDB" id="1939228at2759"/>
<dbReference type="Proteomes" id="UP000639772">
    <property type="component" value="Chromosome 7"/>
</dbReference>